<evidence type="ECO:0000313" key="3">
    <source>
        <dbReference type="EMBL" id="TGY94096.1"/>
    </source>
</evidence>
<dbReference type="InterPro" id="IPR001789">
    <property type="entry name" value="Sig_transdc_resp-reg_receiver"/>
</dbReference>
<gene>
    <name evidence="3" type="ORF">E5162_02095</name>
</gene>
<dbReference type="RefSeq" id="WP_135943291.1">
    <property type="nucleotide sequence ID" value="NZ_BMEI01000001.1"/>
</dbReference>
<dbReference type="SMART" id="SM00448">
    <property type="entry name" value="REC"/>
    <property type="match status" value="1"/>
</dbReference>
<dbReference type="InterPro" id="IPR011006">
    <property type="entry name" value="CheY-like_superfamily"/>
</dbReference>
<dbReference type="Gene3D" id="3.40.50.2300">
    <property type="match status" value="1"/>
</dbReference>
<evidence type="ECO:0000313" key="4">
    <source>
        <dbReference type="Proteomes" id="UP000305451"/>
    </source>
</evidence>
<dbReference type="PROSITE" id="PS50110">
    <property type="entry name" value="RESPONSE_REGULATORY"/>
    <property type="match status" value="1"/>
</dbReference>
<dbReference type="GO" id="GO:0000160">
    <property type="term" value="P:phosphorelay signal transduction system"/>
    <property type="evidence" value="ECO:0007669"/>
    <property type="project" value="InterPro"/>
</dbReference>
<accession>A0A4S2HDN5</accession>
<keyword evidence="4" id="KW-1185">Reference proteome</keyword>
<dbReference type="AlphaFoldDB" id="A0A4S2HDN5"/>
<evidence type="ECO:0000256" key="1">
    <source>
        <dbReference type="PROSITE-ProRule" id="PRU00169"/>
    </source>
</evidence>
<dbReference type="EMBL" id="SRXV01000001">
    <property type="protein sequence ID" value="TGY94096.1"/>
    <property type="molecule type" value="Genomic_DNA"/>
</dbReference>
<comment type="caution">
    <text evidence="1">Lacks conserved residue(s) required for the propagation of feature annotation.</text>
</comment>
<sequence>MDNFEIVDDSVKPKPSWDKRTLVVYEPTGFLRRLTVEILRFIGAETITPTACPVDAHQIVADTPDSILIVGWSPDSETDALRVVRRMRAIESPARRAEAVLLTERRPVIDIEDARNAGADGLLLRPFSAGTIRTRLDQITTHRPRFIATSRFTGPDRRRRCPPQPDESIGFKRGLDVGAGLVDSVQAALNQADDMAFQSMRRGDPIGARVGRSLRQFLESVSTLTPQAREIVALHRSTLARLDDLRGADAQIRAELVNGLEAIVYRRHAA</sequence>
<feature type="domain" description="Response regulatory" evidence="2">
    <location>
        <begin position="21"/>
        <end position="140"/>
    </location>
</feature>
<dbReference type="Proteomes" id="UP000305451">
    <property type="component" value="Unassembled WGS sequence"/>
</dbReference>
<reference evidence="3 4" key="1">
    <citation type="journal article" date="2013" name="Int. J. Syst. Evol. Microbiol.">
        <title>Marinicauda pacifica gen. nov., sp. nov., a prosthecate alphaproteobacterium of the family Hyphomonadaceae isolated from deep seawater.</title>
        <authorList>
            <person name="Zhang X.Y."/>
            <person name="Li G.W."/>
            <person name="Wang C.S."/>
            <person name="Zhang Y.J."/>
            <person name="Xu X.W."/>
            <person name="Li H."/>
            <person name="Liu A."/>
            <person name="Liu C."/>
            <person name="Xie B.B."/>
            <person name="Qin Q.L."/>
            <person name="Xu Z."/>
            <person name="Chen X.L."/>
            <person name="Zhou B.C."/>
            <person name="Zhang Y.Z."/>
        </authorList>
    </citation>
    <scope>NUCLEOTIDE SEQUENCE [LARGE SCALE GENOMIC DNA]</scope>
    <source>
        <strain evidence="3 4">P-1 km-3</strain>
    </source>
</reference>
<name>A0A4S2HDN5_9PROT</name>
<dbReference type="OrthoDB" id="7626489at2"/>
<comment type="caution">
    <text evidence="3">The sequence shown here is derived from an EMBL/GenBank/DDBJ whole genome shotgun (WGS) entry which is preliminary data.</text>
</comment>
<organism evidence="3 4">
    <name type="scientific">Marinicauda pacifica</name>
    <dbReference type="NCBI Taxonomy" id="1133559"/>
    <lineage>
        <taxon>Bacteria</taxon>
        <taxon>Pseudomonadati</taxon>
        <taxon>Pseudomonadota</taxon>
        <taxon>Alphaproteobacteria</taxon>
        <taxon>Maricaulales</taxon>
        <taxon>Maricaulaceae</taxon>
        <taxon>Marinicauda</taxon>
    </lineage>
</organism>
<proteinExistence type="predicted"/>
<evidence type="ECO:0000259" key="2">
    <source>
        <dbReference type="PROSITE" id="PS50110"/>
    </source>
</evidence>
<protein>
    <submittedName>
        <fullName evidence="3">Response regulator transcription factor</fullName>
    </submittedName>
</protein>
<dbReference type="SUPFAM" id="SSF52172">
    <property type="entry name" value="CheY-like"/>
    <property type="match status" value="1"/>
</dbReference>